<dbReference type="AlphaFoldDB" id="A0A9N9PVQ0"/>
<organism evidence="1 2">
    <name type="scientific">Hymenoscyphus fraxineus</name>
    <dbReference type="NCBI Taxonomy" id="746836"/>
    <lineage>
        <taxon>Eukaryota</taxon>
        <taxon>Fungi</taxon>
        <taxon>Dikarya</taxon>
        <taxon>Ascomycota</taxon>
        <taxon>Pezizomycotina</taxon>
        <taxon>Leotiomycetes</taxon>
        <taxon>Helotiales</taxon>
        <taxon>Helotiaceae</taxon>
        <taxon>Hymenoscyphus</taxon>
    </lineage>
</organism>
<name>A0A9N9PVQ0_9HELO</name>
<dbReference type="OrthoDB" id="10668492at2759"/>
<reference evidence="1" key="1">
    <citation type="submission" date="2021-07" db="EMBL/GenBank/DDBJ databases">
        <authorList>
            <person name="Durling M."/>
        </authorList>
    </citation>
    <scope>NUCLEOTIDE SEQUENCE</scope>
</reference>
<evidence type="ECO:0000313" key="1">
    <source>
        <dbReference type="EMBL" id="CAG8955807.1"/>
    </source>
</evidence>
<evidence type="ECO:0000313" key="2">
    <source>
        <dbReference type="Proteomes" id="UP000696280"/>
    </source>
</evidence>
<gene>
    <name evidence="1" type="ORF">HYFRA_00011676</name>
</gene>
<dbReference type="Proteomes" id="UP000696280">
    <property type="component" value="Unassembled WGS sequence"/>
</dbReference>
<keyword evidence="2" id="KW-1185">Reference proteome</keyword>
<sequence>MDSSAVERELPKSTAAAPEAKDAAEVMKLTYGRHSCRRHQKTLSHYLHRRLKLSTLSLGETLLAATRSYDTLNETKSRLDEVEQHFNEQLMRQKKFAAETAQWFNSAERDGVSGARAMLETLDKMTNAYKENSAADTQAAFRQKVEGLEKQLQDIHTNVQKSTESASNFNEAEAGIAESTKATDLASYDSVLNALEQSKLTKTEELEKLDELIARRRQSSRQVVAIIKAHLTDIVMSQPNQAALSSTQGHVLYRKSLLQDRSLHQTKKTTSHILVLEKRKSDGPDSSPVAKRSKVTQKFQEQFHLQYSTMIQLSQPTDVNLNVRKFIETLQLIFPATVPCTNTANGFKSWKQDSAAQDQVCLMGLCREGQKYVESNAAPEGVKCSLCSKYKVGCIQIWMEGEEILCKMSMGVES</sequence>
<comment type="caution">
    <text evidence="1">The sequence shown here is derived from an EMBL/GenBank/DDBJ whole genome shotgun (WGS) entry which is preliminary data.</text>
</comment>
<protein>
    <submittedName>
        <fullName evidence="1">Uncharacterized protein</fullName>
    </submittedName>
</protein>
<dbReference type="EMBL" id="CAJVRL010000066">
    <property type="protein sequence ID" value="CAG8955807.1"/>
    <property type="molecule type" value="Genomic_DNA"/>
</dbReference>
<accession>A0A9N9PVQ0</accession>
<proteinExistence type="predicted"/>